<feature type="compositionally biased region" description="Polar residues" evidence="8">
    <location>
        <begin position="377"/>
        <end position="391"/>
    </location>
</feature>
<feature type="region of interest" description="Disordered" evidence="8">
    <location>
        <begin position="28"/>
        <end position="116"/>
    </location>
</feature>
<dbReference type="SMART" id="SM00355">
    <property type="entry name" value="ZnF_C2H2"/>
    <property type="match status" value="3"/>
</dbReference>
<feature type="region of interest" description="Disordered" evidence="8">
    <location>
        <begin position="168"/>
        <end position="391"/>
    </location>
</feature>
<evidence type="ECO:0000259" key="9">
    <source>
        <dbReference type="PROSITE" id="PS50157"/>
    </source>
</evidence>
<evidence type="ECO:0000256" key="1">
    <source>
        <dbReference type="ARBA" id="ARBA00004123"/>
    </source>
</evidence>
<feature type="domain" description="C2H2-type" evidence="9">
    <location>
        <begin position="614"/>
        <end position="639"/>
    </location>
</feature>
<organism evidence="10 11">
    <name type="scientific">Mortierella alpina</name>
    <name type="common">Oleaginous fungus</name>
    <name type="synonym">Mortierella renispora</name>
    <dbReference type="NCBI Taxonomy" id="64518"/>
    <lineage>
        <taxon>Eukaryota</taxon>
        <taxon>Fungi</taxon>
        <taxon>Fungi incertae sedis</taxon>
        <taxon>Mucoromycota</taxon>
        <taxon>Mortierellomycotina</taxon>
        <taxon>Mortierellomycetes</taxon>
        <taxon>Mortierellales</taxon>
        <taxon>Mortierellaceae</taxon>
        <taxon>Mortierella</taxon>
    </lineage>
</organism>
<evidence type="ECO:0000256" key="6">
    <source>
        <dbReference type="ARBA" id="ARBA00023242"/>
    </source>
</evidence>
<dbReference type="PANTHER" id="PTHR45718">
    <property type="entry name" value="TRANSCRIPTIONAL ACTIVATOR CUBITUS INTERRUPTUS"/>
    <property type="match status" value="1"/>
</dbReference>
<dbReference type="InterPro" id="IPR043359">
    <property type="entry name" value="GLI-like"/>
</dbReference>
<keyword evidence="5" id="KW-0862">Zinc</keyword>
<dbReference type="Proteomes" id="UP000717515">
    <property type="component" value="Unassembled WGS sequence"/>
</dbReference>
<dbReference type="SUPFAM" id="SSF57667">
    <property type="entry name" value="beta-beta-alpha zinc fingers"/>
    <property type="match status" value="2"/>
</dbReference>
<evidence type="ECO:0000313" key="11">
    <source>
        <dbReference type="Proteomes" id="UP000717515"/>
    </source>
</evidence>
<feature type="domain" description="C2H2-type" evidence="9">
    <location>
        <begin position="581"/>
        <end position="611"/>
    </location>
</feature>
<feature type="compositionally biased region" description="Low complexity" evidence="8">
    <location>
        <begin position="39"/>
        <end position="48"/>
    </location>
</feature>
<keyword evidence="2" id="KW-0479">Metal-binding</keyword>
<feature type="compositionally biased region" description="Low complexity" evidence="8">
    <location>
        <begin position="727"/>
        <end position="739"/>
    </location>
</feature>
<dbReference type="InterPro" id="IPR036236">
    <property type="entry name" value="Znf_C2H2_sf"/>
</dbReference>
<dbReference type="PROSITE" id="PS50157">
    <property type="entry name" value="ZINC_FINGER_C2H2_2"/>
    <property type="match status" value="3"/>
</dbReference>
<feature type="region of interest" description="Disordered" evidence="8">
    <location>
        <begin position="645"/>
        <end position="694"/>
    </location>
</feature>
<feature type="compositionally biased region" description="Low complexity" evidence="8">
    <location>
        <begin position="84"/>
        <end position="114"/>
    </location>
</feature>
<feature type="compositionally biased region" description="Polar residues" evidence="8">
    <location>
        <begin position="304"/>
        <end position="326"/>
    </location>
</feature>
<proteinExistence type="predicted"/>
<evidence type="ECO:0000256" key="5">
    <source>
        <dbReference type="ARBA" id="ARBA00022833"/>
    </source>
</evidence>
<protein>
    <recommendedName>
        <fullName evidence="9">C2H2-type domain-containing protein</fullName>
    </recommendedName>
</protein>
<feature type="compositionally biased region" description="Polar residues" evidence="8">
    <location>
        <begin position="650"/>
        <end position="660"/>
    </location>
</feature>
<keyword evidence="3" id="KW-0677">Repeat</keyword>
<feature type="region of interest" description="Disordered" evidence="8">
    <location>
        <begin position="436"/>
        <end position="491"/>
    </location>
</feature>
<feature type="compositionally biased region" description="Low complexity" evidence="8">
    <location>
        <begin position="345"/>
        <end position="355"/>
    </location>
</feature>
<feature type="compositionally biased region" description="Polar residues" evidence="8">
    <location>
        <begin position="478"/>
        <end position="491"/>
    </location>
</feature>
<evidence type="ECO:0000256" key="3">
    <source>
        <dbReference type="ARBA" id="ARBA00022737"/>
    </source>
</evidence>
<feature type="region of interest" description="Disordered" evidence="8">
    <location>
        <begin position="510"/>
        <end position="537"/>
    </location>
</feature>
<evidence type="ECO:0000256" key="7">
    <source>
        <dbReference type="PROSITE-ProRule" id="PRU00042"/>
    </source>
</evidence>
<accession>A0A9P8A2I7</accession>
<evidence type="ECO:0000256" key="4">
    <source>
        <dbReference type="ARBA" id="ARBA00022771"/>
    </source>
</evidence>
<feature type="region of interest" description="Disordered" evidence="8">
    <location>
        <begin position="706"/>
        <end position="754"/>
    </location>
</feature>
<feature type="compositionally biased region" description="Low complexity" evidence="8">
    <location>
        <begin position="674"/>
        <end position="693"/>
    </location>
</feature>
<gene>
    <name evidence="10" type="ORF">KVV02_007019</name>
</gene>
<dbReference type="InterPro" id="IPR013087">
    <property type="entry name" value="Znf_C2H2_type"/>
</dbReference>
<dbReference type="Gene3D" id="3.30.160.60">
    <property type="entry name" value="Classic Zinc Finger"/>
    <property type="match status" value="3"/>
</dbReference>
<dbReference type="PROSITE" id="PS00028">
    <property type="entry name" value="ZINC_FINGER_C2H2_1"/>
    <property type="match status" value="3"/>
</dbReference>
<name>A0A9P8A2I7_MORAP</name>
<dbReference type="PANTHER" id="PTHR45718:SF4">
    <property type="entry name" value="TRANSCRIPTIONAL ACTIVATOR CUBITUS INTERRUPTUS"/>
    <property type="match status" value="1"/>
</dbReference>
<comment type="caution">
    <text evidence="10">The sequence shown here is derived from an EMBL/GenBank/DDBJ whole genome shotgun (WGS) entry which is preliminary data.</text>
</comment>
<keyword evidence="6" id="KW-0539">Nucleus</keyword>
<evidence type="ECO:0000256" key="8">
    <source>
        <dbReference type="SAM" id="MobiDB-lite"/>
    </source>
</evidence>
<feature type="compositionally biased region" description="Low complexity" evidence="8">
    <location>
        <begin position="183"/>
        <end position="274"/>
    </location>
</feature>
<dbReference type="GO" id="GO:0000981">
    <property type="term" value="F:DNA-binding transcription factor activity, RNA polymerase II-specific"/>
    <property type="evidence" value="ECO:0007669"/>
    <property type="project" value="TreeGrafter"/>
</dbReference>
<feature type="domain" description="C2H2-type" evidence="9">
    <location>
        <begin position="547"/>
        <end position="573"/>
    </location>
</feature>
<dbReference type="GO" id="GO:0008270">
    <property type="term" value="F:zinc ion binding"/>
    <property type="evidence" value="ECO:0007669"/>
    <property type="project" value="UniProtKB-KW"/>
</dbReference>
<dbReference type="GO" id="GO:0005634">
    <property type="term" value="C:nucleus"/>
    <property type="evidence" value="ECO:0007669"/>
    <property type="project" value="UniProtKB-SubCell"/>
</dbReference>
<feature type="compositionally biased region" description="Basic residues" evidence="8">
    <location>
        <begin position="68"/>
        <end position="80"/>
    </location>
</feature>
<dbReference type="EMBL" id="JAIFTL010000131">
    <property type="protein sequence ID" value="KAG9322759.1"/>
    <property type="molecule type" value="Genomic_DNA"/>
</dbReference>
<evidence type="ECO:0000256" key="2">
    <source>
        <dbReference type="ARBA" id="ARBA00022723"/>
    </source>
</evidence>
<dbReference type="AlphaFoldDB" id="A0A9P8A2I7"/>
<keyword evidence="4 7" id="KW-0863">Zinc-finger</keyword>
<dbReference type="GO" id="GO:0000978">
    <property type="term" value="F:RNA polymerase II cis-regulatory region sequence-specific DNA binding"/>
    <property type="evidence" value="ECO:0007669"/>
    <property type="project" value="TreeGrafter"/>
</dbReference>
<comment type="subcellular location">
    <subcellularLocation>
        <location evidence="1">Nucleus</location>
    </subcellularLocation>
</comment>
<evidence type="ECO:0000313" key="10">
    <source>
        <dbReference type="EMBL" id="KAG9322759.1"/>
    </source>
</evidence>
<sequence length="754" mass="82112">MHSNNTQVQVQIPAAYYSLGSVAMNGGLGFNGHEQSTHSNNSNSNSNSGPTTPLHPYHPASNTISSQFHHHHSQNHHHSHSPTQASAYHGQQSQQQPYTSSPHSNGNSNNNNSGYHADLQKTIPIQHQVDIYQPPHQPLDQELMNPLTNRQLNHQHASQYHAPYNYHQHYSSQHDPYHYSNASKQQSQPSQQAESDQQQQRSNASTPTPTVASTLSTVSSASTPSLSSSTSTLQSSQDYAYSGNGSNNHSSSSGDASNGNRPSSPASANTPSSSFHIPASPDQLNVGSHLPSPLASHAVGMTQAMPTWTPNNGSSMEQELRGNSSPKNDRPYYPQAQTSSHLYSPQDQPQQAQQAWVASMAADEFLEQDRQQHQHQRTYSQSARSSYGHSQATVVSQPNLPAMGGLPLLSPSNMLQSDYQSTSYPMNMHETPTIMSHPSMAPPANGNNSSRYGGPIRNSHKKTRTTSMGSQREFGNRTRANSVNSTGSSVASNGVLSTLATTLGSTSLSAAEMAAKDDDEDSDSPTTIQMRPRANTAPRKAVAARVFECSVPGCTKAYTQLHNLKSHERTGHTPVIKLKPFHCIIEGCAKAFSQRKSLATHIKTAHAEFKFKPFKCTQNGCTKAYTQLHNLRTHEKTVHLVDLSRKRIKNPNNGNTSSMGNGFDNKGQGQSYYQPHPSQGPHGPGSHHSALSLGYGGLDDLSDLGLNSTGMPVGEDSHHYSRHHQHAQPQYHHQQPSYARLPHLNPISGMHDRP</sequence>
<reference evidence="10" key="1">
    <citation type="submission" date="2021-07" db="EMBL/GenBank/DDBJ databases">
        <title>Draft genome of Mortierella alpina, strain LL118, isolated from an aspen leaf litter sample.</title>
        <authorList>
            <person name="Yang S."/>
            <person name="Vinatzer B.A."/>
        </authorList>
    </citation>
    <scope>NUCLEOTIDE SEQUENCE</scope>
    <source>
        <strain evidence="10">LL118</strain>
    </source>
</reference>